<accession>A0A9X0DJ14</accession>
<comment type="caution">
    <text evidence="2">The sequence shown here is derived from an EMBL/GenBank/DDBJ whole genome shotgun (WGS) entry which is preliminary data.</text>
</comment>
<name>A0A9X0DJ14_9HELO</name>
<feature type="region of interest" description="Disordered" evidence="1">
    <location>
        <begin position="155"/>
        <end position="177"/>
    </location>
</feature>
<evidence type="ECO:0000256" key="1">
    <source>
        <dbReference type="SAM" id="MobiDB-lite"/>
    </source>
</evidence>
<keyword evidence="3" id="KW-1185">Reference proteome</keyword>
<evidence type="ECO:0000313" key="3">
    <source>
        <dbReference type="Proteomes" id="UP001152300"/>
    </source>
</evidence>
<protein>
    <submittedName>
        <fullName evidence="2">Uncharacterized protein</fullName>
    </submittedName>
</protein>
<gene>
    <name evidence="2" type="ORF">OCU04_006075</name>
</gene>
<dbReference type="AlphaFoldDB" id="A0A9X0DJ14"/>
<sequence length="177" mass="20110">MGQVLREDAVAQDKLCGDKLTRQLVEANTGRQIPKPAPVSSAQPVNLYHVSHGKNNSTQPSHRTNHNQQQIVIPHQKARPAIRPSRVHLFTRFSRRVEAMPLSHHFPATGPVNQTSRSQMLPKITQRESYHPQTMSRLASRLSMRLPQRRNKTTALLEKTTKARKKKNPQPLYVNVA</sequence>
<organism evidence="2 3">
    <name type="scientific">Sclerotinia nivalis</name>
    <dbReference type="NCBI Taxonomy" id="352851"/>
    <lineage>
        <taxon>Eukaryota</taxon>
        <taxon>Fungi</taxon>
        <taxon>Dikarya</taxon>
        <taxon>Ascomycota</taxon>
        <taxon>Pezizomycotina</taxon>
        <taxon>Leotiomycetes</taxon>
        <taxon>Helotiales</taxon>
        <taxon>Sclerotiniaceae</taxon>
        <taxon>Sclerotinia</taxon>
    </lineage>
</organism>
<dbReference type="EMBL" id="JAPEIS010000006">
    <property type="protein sequence ID" value="KAJ8065386.1"/>
    <property type="molecule type" value="Genomic_DNA"/>
</dbReference>
<proteinExistence type="predicted"/>
<dbReference type="Proteomes" id="UP001152300">
    <property type="component" value="Unassembled WGS sequence"/>
</dbReference>
<reference evidence="2" key="1">
    <citation type="submission" date="2022-11" db="EMBL/GenBank/DDBJ databases">
        <title>Genome Resource of Sclerotinia nivalis Strain SnTB1, a Plant Pathogen Isolated from American Ginseng.</title>
        <authorList>
            <person name="Fan S."/>
        </authorList>
    </citation>
    <scope>NUCLEOTIDE SEQUENCE</scope>
    <source>
        <strain evidence="2">SnTB1</strain>
    </source>
</reference>
<evidence type="ECO:0000313" key="2">
    <source>
        <dbReference type="EMBL" id="KAJ8065386.1"/>
    </source>
</evidence>